<dbReference type="PANTHER" id="PTHR10159:SF519">
    <property type="entry name" value="DUAL SPECIFICITY PROTEIN PHOSPHATASE MPK3"/>
    <property type="match status" value="1"/>
</dbReference>
<feature type="region of interest" description="Disordered" evidence="6">
    <location>
        <begin position="785"/>
        <end position="814"/>
    </location>
</feature>
<evidence type="ECO:0000256" key="5">
    <source>
        <dbReference type="SAM" id="Coils"/>
    </source>
</evidence>
<dbReference type="InterPro" id="IPR020422">
    <property type="entry name" value="TYR_PHOSPHATASE_DUAL_dom"/>
</dbReference>
<evidence type="ECO:0000256" key="4">
    <source>
        <dbReference type="ARBA" id="ARBA00022912"/>
    </source>
</evidence>
<dbReference type="Pfam" id="PF00782">
    <property type="entry name" value="DSPc"/>
    <property type="match status" value="1"/>
</dbReference>
<feature type="coiled-coil region" evidence="5">
    <location>
        <begin position="590"/>
        <end position="617"/>
    </location>
</feature>
<dbReference type="SMART" id="SM00195">
    <property type="entry name" value="DSPc"/>
    <property type="match status" value="1"/>
</dbReference>
<dbReference type="GO" id="GO:0005634">
    <property type="term" value="C:nucleus"/>
    <property type="evidence" value="ECO:0007669"/>
    <property type="project" value="TreeGrafter"/>
</dbReference>
<dbReference type="InterPro" id="IPR029021">
    <property type="entry name" value="Prot-tyrosine_phosphatase-like"/>
</dbReference>
<evidence type="ECO:0000256" key="3">
    <source>
        <dbReference type="ARBA" id="ARBA00022801"/>
    </source>
</evidence>
<feature type="compositionally biased region" description="Pro residues" evidence="6">
    <location>
        <begin position="788"/>
        <end position="798"/>
    </location>
</feature>
<feature type="compositionally biased region" description="Polar residues" evidence="6">
    <location>
        <begin position="625"/>
        <end position="648"/>
    </location>
</feature>
<accession>A0A9X0DJU4</accession>
<dbReference type="InterPro" id="IPR000340">
    <property type="entry name" value="Dual-sp_phosphatase_cat-dom"/>
</dbReference>
<feature type="compositionally biased region" description="Low complexity" evidence="6">
    <location>
        <begin position="143"/>
        <end position="182"/>
    </location>
</feature>
<dbReference type="Gene3D" id="3.90.190.10">
    <property type="entry name" value="Protein tyrosine phosphatase superfamily"/>
    <property type="match status" value="1"/>
</dbReference>
<organism evidence="9 10">
    <name type="scientific">Sclerotinia nivalis</name>
    <dbReference type="NCBI Taxonomy" id="352851"/>
    <lineage>
        <taxon>Eukaryota</taxon>
        <taxon>Fungi</taxon>
        <taxon>Dikarya</taxon>
        <taxon>Ascomycota</taxon>
        <taxon>Pezizomycotina</taxon>
        <taxon>Leotiomycetes</taxon>
        <taxon>Helotiales</taxon>
        <taxon>Sclerotiniaceae</taxon>
        <taxon>Sclerotinia</taxon>
    </lineage>
</organism>
<comment type="similarity">
    <text evidence="1">Belongs to the protein-tyrosine phosphatase family. Non-receptor class dual specificity subfamily.</text>
</comment>
<dbReference type="GO" id="GO:0017017">
    <property type="term" value="F:MAP kinase tyrosine/serine/threonine phosphatase activity"/>
    <property type="evidence" value="ECO:0007669"/>
    <property type="project" value="TreeGrafter"/>
</dbReference>
<reference evidence="9" key="1">
    <citation type="submission" date="2022-11" db="EMBL/GenBank/DDBJ databases">
        <title>Genome Resource of Sclerotinia nivalis Strain SnTB1, a Plant Pathogen Isolated from American Ginseng.</title>
        <authorList>
            <person name="Fan S."/>
        </authorList>
    </citation>
    <scope>NUCLEOTIDE SEQUENCE</scope>
    <source>
        <strain evidence="9">SnTB1</strain>
    </source>
</reference>
<dbReference type="PROSITE" id="PS00383">
    <property type="entry name" value="TYR_PHOSPHATASE_1"/>
    <property type="match status" value="1"/>
</dbReference>
<evidence type="ECO:0000313" key="9">
    <source>
        <dbReference type="EMBL" id="KAJ8065584.1"/>
    </source>
</evidence>
<keyword evidence="10" id="KW-1185">Reference proteome</keyword>
<dbReference type="PANTHER" id="PTHR10159">
    <property type="entry name" value="DUAL SPECIFICITY PROTEIN PHOSPHATASE"/>
    <property type="match status" value="1"/>
</dbReference>
<dbReference type="GO" id="GO:0005829">
    <property type="term" value="C:cytosol"/>
    <property type="evidence" value="ECO:0007669"/>
    <property type="project" value="TreeGrafter"/>
</dbReference>
<dbReference type="SUPFAM" id="SSF52799">
    <property type="entry name" value="(Phosphotyrosine protein) phosphatases II"/>
    <property type="match status" value="1"/>
</dbReference>
<feature type="region of interest" description="Disordered" evidence="6">
    <location>
        <begin position="136"/>
        <end position="182"/>
    </location>
</feature>
<feature type="compositionally biased region" description="Basic and acidic residues" evidence="6">
    <location>
        <begin position="370"/>
        <end position="381"/>
    </location>
</feature>
<evidence type="ECO:0000259" key="7">
    <source>
        <dbReference type="PROSITE" id="PS50054"/>
    </source>
</evidence>
<feature type="domain" description="Tyrosine specific protein phosphatases" evidence="8">
    <location>
        <begin position="519"/>
        <end position="576"/>
    </location>
</feature>
<feature type="compositionally biased region" description="Pro residues" evidence="6">
    <location>
        <begin position="247"/>
        <end position="258"/>
    </location>
</feature>
<name>A0A9X0DJU4_9HELO</name>
<dbReference type="GO" id="GO:0008330">
    <property type="term" value="F:protein tyrosine/threonine phosphatase activity"/>
    <property type="evidence" value="ECO:0007669"/>
    <property type="project" value="TreeGrafter"/>
</dbReference>
<feature type="compositionally biased region" description="Low complexity" evidence="6">
    <location>
        <begin position="479"/>
        <end position="500"/>
    </location>
</feature>
<feature type="domain" description="Tyrosine-protein phosphatase" evidence="7">
    <location>
        <begin position="388"/>
        <end position="599"/>
    </location>
</feature>
<comment type="caution">
    <text evidence="9">The sequence shown here is derived from an EMBL/GenBank/DDBJ whole genome shotgun (WGS) entry which is preliminary data.</text>
</comment>
<dbReference type="EMBL" id="JAPEIS010000006">
    <property type="protein sequence ID" value="KAJ8065584.1"/>
    <property type="molecule type" value="Genomic_DNA"/>
</dbReference>
<keyword evidence="5" id="KW-0175">Coiled coil</keyword>
<dbReference type="Proteomes" id="UP001152300">
    <property type="component" value="Unassembled WGS sequence"/>
</dbReference>
<feature type="compositionally biased region" description="Polar residues" evidence="6">
    <location>
        <begin position="267"/>
        <end position="290"/>
    </location>
</feature>
<protein>
    <recommendedName>
        <fullName evidence="2">protein-tyrosine-phosphatase</fullName>
        <ecNumber evidence="2">3.1.3.48</ecNumber>
    </recommendedName>
</protein>
<feature type="region of interest" description="Disordered" evidence="6">
    <location>
        <begin position="323"/>
        <end position="389"/>
    </location>
</feature>
<evidence type="ECO:0000256" key="6">
    <source>
        <dbReference type="SAM" id="MobiDB-lite"/>
    </source>
</evidence>
<dbReference type="AlphaFoldDB" id="A0A9X0DJU4"/>
<feature type="region of interest" description="Disordered" evidence="6">
    <location>
        <begin position="624"/>
        <end position="653"/>
    </location>
</feature>
<dbReference type="OrthoDB" id="426001at2759"/>
<dbReference type="GO" id="GO:0043409">
    <property type="term" value="P:negative regulation of MAPK cascade"/>
    <property type="evidence" value="ECO:0007669"/>
    <property type="project" value="TreeGrafter"/>
</dbReference>
<proteinExistence type="inferred from homology"/>
<sequence>MMAGPTSIAIANNATLKRSFTAITLSPPASPDLSEISKTYWGIQSIQRTRELLAQAPVVKRRDLSGRRKMPSAAGLRIHENHLPSFMSVYGMESNIMDDSALGGTPTKLSASPYNNQETHQIPEVKTDSNLLQIHSHQHRESTSTQASDSTDSSPTTTVSTIDSSSLSDPSPSSSPESPITIVPLSSFTGSSFGLDSFQNLKMGEIDARPPPITVERPMTSPSPRKKNPKSLALNLRPSIDEFDSGPPSPSFIKPPPLKARRKPSLLSLNTGTANMTSEPLGQQGTSSMLQRRGLKHSVSSPQMLSMTTPGFGPSGGMTLGDPSRGFGGSRLKESGPPRDTFTINEDDAPSPTGVQMATRAPGMSIGGDSFDRPPTGEDCKSPSYPDGPILMHEPTIHLYSEPKMEEAAEFDVVINVAREVKNPFEAKLWEMKREEEEKQKRLSHTTIESRDNFVDSYAEIPGTAGTISSFQTAYETQSAGSESSSAESSPSTPRPSTSEMKIPEYIHIPWDHNTDVQDELWDLCQTIESRAKEGKSVLVHCQQGASRSATLIIAYGMYINQDLSANEAYNLAQSKSRWVNPNMSLLFSLNDFKKVIERKKLEKQAAENKKMVIKNESLGRHRQSLSANDLDTASSLGRNRVNSSSVSPPRDSAVREPVIMNLEVQEEINSGCNSAIDRLSRFDFGFGNIPRIEPFTKFGDSSEIERLPSQETKWQLEMMSPRPQDDDAQSGIMSPRITEMTRNPLEHAFSRVIPQESSKGTPSLFSPRGFDFQRTTFFPPTVAIHPNLPPAQDPRSPPITGEATITRSIDDFL</sequence>
<dbReference type="PROSITE" id="PS50054">
    <property type="entry name" value="TYR_PHOSPHATASE_DUAL"/>
    <property type="match status" value="1"/>
</dbReference>
<dbReference type="EC" id="3.1.3.48" evidence="2"/>
<feature type="region of interest" description="Disordered" evidence="6">
    <location>
        <begin position="474"/>
        <end position="500"/>
    </location>
</feature>
<dbReference type="PROSITE" id="PS50056">
    <property type="entry name" value="TYR_PHOSPHATASE_2"/>
    <property type="match status" value="1"/>
</dbReference>
<keyword evidence="4" id="KW-0904">Protein phosphatase</keyword>
<dbReference type="CDD" id="cd14521">
    <property type="entry name" value="DSP_fungal_SDP1-like"/>
    <property type="match status" value="1"/>
</dbReference>
<evidence type="ECO:0000256" key="2">
    <source>
        <dbReference type="ARBA" id="ARBA00013064"/>
    </source>
</evidence>
<gene>
    <name evidence="9" type="ORF">OCU04_006262</name>
</gene>
<dbReference type="InterPro" id="IPR000387">
    <property type="entry name" value="Tyr_Pase_dom"/>
</dbReference>
<evidence type="ECO:0000259" key="8">
    <source>
        <dbReference type="PROSITE" id="PS50056"/>
    </source>
</evidence>
<evidence type="ECO:0000256" key="1">
    <source>
        <dbReference type="ARBA" id="ARBA00008601"/>
    </source>
</evidence>
<dbReference type="InterPro" id="IPR016130">
    <property type="entry name" value="Tyr_Pase_AS"/>
</dbReference>
<keyword evidence="3" id="KW-0378">Hydrolase</keyword>
<dbReference type="GO" id="GO:0033550">
    <property type="term" value="F:MAP kinase tyrosine phosphatase activity"/>
    <property type="evidence" value="ECO:0007669"/>
    <property type="project" value="TreeGrafter"/>
</dbReference>
<feature type="region of interest" description="Disordered" evidence="6">
    <location>
        <begin position="204"/>
        <end position="293"/>
    </location>
</feature>
<evidence type="ECO:0000313" key="10">
    <source>
        <dbReference type="Proteomes" id="UP001152300"/>
    </source>
</evidence>